<dbReference type="CDD" id="cd17535">
    <property type="entry name" value="REC_NarL-like"/>
    <property type="match status" value="1"/>
</dbReference>
<organism evidence="6 7">
    <name type="scientific">Actibacterium mucosum KCTC 23349</name>
    <dbReference type="NCBI Taxonomy" id="1454373"/>
    <lineage>
        <taxon>Bacteria</taxon>
        <taxon>Pseudomonadati</taxon>
        <taxon>Pseudomonadota</taxon>
        <taxon>Alphaproteobacteria</taxon>
        <taxon>Rhodobacterales</taxon>
        <taxon>Roseobacteraceae</taxon>
        <taxon>Actibacterium</taxon>
    </lineage>
</organism>
<dbReference type="Pfam" id="PF00072">
    <property type="entry name" value="Response_reg"/>
    <property type="match status" value="1"/>
</dbReference>
<dbReference type="InterPro" id="IPR016032">
    <property type="entry name" value="Sig_transdc_resp-reg_C-effctor"/>
</dbReference>
<dbReference type="SMART" id="SM00421">
    <property type="entry name" value="HTH_LUXR"/>
    <property type="match status" value="1"/>
</dbReference>
<gene>
    <name evidence="6" type="ORF">ACMU_15210</name>
</gene>
<reference evidence="6 7" key="1">
    <citation type="submission" date="2014-03" db="EMBL/GenBank/DDBJ databases">
        <title>Draft Genome Sequence of Actibacterium mucosum KCTC 23349, a Marine Alphaproteobacterium with Complex Ionic Requirements Isolated from Mediterranean Seawater at Malvarrosa Beach, Valencia, Spain.</title>
        <authorList>
            <person name="Arahal D.R."/>
            <person name="Shao Z."/>
            <person name="Lai Q."/>
            <person name="Pujalte M.J."/>
        </authorList>
    </citation>
    <scope>NUCLEOTIDE SEQUENCE [LARGE SCALE GENOMIC DNA]</scope>
    <source>
        <strain evidence="6 7">KCTC 23349</strain>
    </source>
</reference>
<evidence type="ECO:0000256" key="3">
    <source>
        <dbReference type="PROSITE-ProRule" id="PRU00169"/>
    </source>
</evidence>
<keyword evidence="7" id="KW-1185">Reference proteome</keyword>
<dbReference type="InterPro" id="IPR039420">
    <property type="entry name" value="WalR-like"/>
</dbReference>
<dbReference type="PANTHER" id="PTHR43214">
    <property type="entry name" value="TWO-COMPONENT RESPONSE REGULATOR"/>
    <property type="match status" value="1"/>
</dbReference>
<dbReference type="PANTHER" id="PTHR43214:SF42">
    <property type="entry name" value="TRANSCRIPTIONAL REGULATORY PROTEIN DESR"/>
    <property type="match status" value="1"/>
</dbReference>
<dbReference type="InterPro" id="IPR011006">
    <property type="entry name" value="CheY-like_superfamily"/>
</dbReference>
<comment type="caution">
    <text evidence="6">The sequence shown here is derived from an EMBL/GenBank/DDBJ whole genome shotgun (WGS) entry which is preliminary data.</text>
</comment>
<dbReference type="Pfam" id="PF00196">
    <property type="entry name" value="GerE"/>
    <property type="match status" value="1"/>
</dbReference>
<evidence type="ECO:0000313" key="7">
    <source>
        <dbReference type="Proteomes" id="UP000026249"/>
    </source>
</evidence>
<dbReference type="InterPro" id="IPR058245">
    <property type="entry name" value="NreC/VraR/RcsB-like_REC"/>
</dbReference>
<feature type="domain" description="Response regulatory" evidence="5">
    <location>
        <begin position="3"/>
        <end position="119"/>
    </location>
</feature>
<dbReference type="SUPFAM" id="SSF52172">
    <property type="entry name" value="CheY-like"/>
    <property type="match status" value="1"/>
</dbReference>
<evidence type="ECO:0000259" key="5">
    <source>
        <dbReference type="PROSITE" id="PS50110"/>
    </source>
</evidence>
<dbReference type="SUPFAM" id="SSF46894">
    <property type="entry name" value="C-terminal effector domain of the bipartite response regulators"/>
    <property type="match status" value="1"/>
</dbReference>
<accession>A0A037ZHS9</accession>
<proteinExistence type="predicted"/>
<evidence type="ECO:0000256" key="1">
    <source>
        <dbReference type="ARBA" id="ARBA00022553"/>
    </source>
</evidence>
<dbReference type="GO" id="GO:0006355">
    <property type="term" value="P:regulation of DNA-templated transcription"/>
    <property type="evidence" value="ECO:0007669"/>
    <property type="project" value="InterPro"/>
</dbReference>
<evidence type="ECO:0000313" key="6">
    <source>
        <dbReference type="EMBL" id="KAJ55102.1"/>
    </source>
</evidence>
<dbReference type="OrthoDB" id="3679796at2"/>
<feature type="domain" description="HTH luxR-type" evidence="4">
    <location>
        <begin position="138"/>
        <end position="203"/>
    </location>
</feature>
<keyword evidence="1 3" id="KW-0597">Phosphoprotein</keyword>
<dbReference type="RefSeq" id="WP_035260308.1">
    <property type="nucleotide sequence ID" value="NZ_JFKE01000005.1"/>
</dbReference>
<dbReference type="Proteomes" id="UP000026249">
    <property type="component" value="Unassembled WGS sequence"/>
</dbReference>
<dbReference type="InterPro" id="IPR001789">
    <property type="entry name" value="Sig_transdc_resp-reg_receiver"/>
</dbReference>
<dbReference type="SMART" id="SM00448">
    <property type="entry name" value="REC"/>
    <property type="match status" value="1"/>
</dbReference>
<dbReference type="GO" id="GO:0003677">
    <property type="term" value="F:DNA binding"/>
    <property type="evidence" value="ECO:0007669"/>
    <property type="project" value="UniProtKB-KW"/>
</dbReference>
<dbReference type="PRINTS" id="PR00038">
    <property type="entry name" value="HTHLUXR"/>
</dbReference>
<keyword evidence="2" id="KW-0238">DNA-binding</keyword>
<dbReference type="GO" id="GO:0000160">
    <property type="term" value="P:phosphorelay signal transduction system"/>
    <property type="evidence" value="ECO:0007669"/>
    <property type="project" value="InterPro"/>
</dbReference>
<protein>
    <submittedName>
        <fullName evidence="6">Chemotaxis protein CheY</fullName>
    </submittedName>
</protein>
<evidence type="ECO:0000259" key="4">
    <source>
        <dbReference type="PROSITE" id="PS50043"/>
    </source>
</evidence>
<feature type="modified residue" description="4-aspartylphosphate" evidence="3">
    <location>
        <position position="54"/>
    </location>
</feature>
<dbReference type="PROSITE" id="PS50110">
    <property type="entry name" value="RESPONSE_REGULATORY"/>
    <property type="match status" value="1"/>
</dbReference>
<dbReference type="EMBL" id="JFKE01000005">
    <property type="protein sequence ID" value="KAJ55102.1"/>
    <property type="molecule type" value="Genomic_DNA"/>
</dbReference>
<dbReference type="PROSITE" id="PS00622">
    <property type="entry name" value="HTH_LUXR_1"/>
    <property type="match status" value="1"/>
</dbReference>
<dbReference type="STRING" id="1454373.ACMU_15210"/>
<sequence>MPCILIADDHDLVRETVAAYLGQVDEFTVLTAASLDAGIKVISGEIPVDLAVLDYNMPGMDGLDGLDRMRRSHPQIKVMLLSGSATREVATDAMARGADGFIPKSMPASSMVNAIRFVLAGEKYFPFDFAAQANGGNSAAEDAGLSERERQTLEQLCLGLTNKQIARNLGLQEVTVKLHVKNLMAKLGVSNRTQAALLAKERHLV</sequence>
<dbReference type="Gene3D" id="3.40.50.2300">
    <property type="match status" value="1"/>
</dbReference>
<dbReference type="CDD" id="cd06170">
    <property type="entry name" value="LuxR_C_like"/>
    <property type="match status" value="1"/>
</dbReference>
<dbReference type="AlphaFoldDB" id="A0A037ZHS9"/>
<evidence type="ECO:0000256" key="2">
    <source>
        <dbReference type="ARBA" id="ARBA00023125"/>
    </source>
</evidence>
<dbReference type="InterPro" id="IPR000792">
    <property type="entry name" value="Tscrpt_reg_LuxR_C"/>
</dbReference>
<name>A0A037ZHS9_9RHOB</name>
<dbReference type="PROSITE" id="PS50043">
    <property type="entry name" value="HTH_LUXR_2"/>
    <property type="match status" value="1"/>
</dbReference>